<dbReference type="Proteomes" id="UP000499080">
    <property type="component" value="Unassembled WGS sequence"/>
</dbReference>
<accession>A0A4Y2JNG5</accession>
<reference evidence="2 3" key="1">
    <citation type="journal article" date="2019" name="Sci. Rep.">
        <title>Orb-weaving spider Araneus ventricosus genome elucidates the spidroin gene catalogue.</title>
        <authorList>
            <person name="Kono N."/>
            <person name="Nakamura H."/>
            <person name="Ohtoshi R."/>
            <person name="Moran D.A.P."/>
            <person name="Shinohara A."/>
            <person name="Yoshida Y."/>
            <person name="Fujiwara M."/>
            <person name="Mori M."/>
            <person name="Tomita M."/>
            <person name="Arakawa K."/>
        </authorList>
    </citation>
    <scope>NUCLEOTIDE SEQUENCE [LARGE SCALE GENOMIC DNA]</scope>
</reference>
<dbReference type="EMBL" id="BGPR01003707">
    <property type="protein sequence ID" value="GBM91464.1"/>
    <property type="molecule type" value="Genomic_DNA"/>
</dbReference>
<evidence type="ECO:0000313" key="3">
    <source>
        <dbReference type="Proteomes" id="UP000499080"/>
    </source>
</evidence>
<name>A0A4Y2JNG5_ARAVE</name>
<evidence type="ECO:0000313" key="2">
    <source>
        <dbReference type="EMBL" id="GBM91464.1"/>
    </source>
</evidence>
<feature type="region of interest" description="Disordered" evidence="1">
    <location>
        <begin position="141"/>
        <end position="212"/>
    </location>
</feature>
<comment type="caution">
    <text evidence="2">The sequence shown here is derived from an EMBL/GenBank/DDBJ whole genome shotgun (WGS) entry which is preliminary data.</text>
</comment>
<organism evidence="2 3">
    <name type="scientific">Araneus ventricosus</name>
    <name type="common">Orbweaver spider</name>
    <name type="synonym">Epeira ventricosa</name>
    <dbReference type="NCBI Taxonomy" id="182803"/>
    <lineage>
        <taxon>Eukaryota</taxon>
        <taxon>Metazoa</taxon>
        <taxon>Ecdysozoa</taxon>
        <taxon>Arthropoda</taxon>
        <taxon>Chelicerata</taxon>
        <taxon>Arachnida</taxon>
        <taxon>Araneae</taxon>
        <taxon>Araneomorphae</taxon>
        <taxon>Entelegynae</taxon>
        <taxon>Araneoidea</taxon>
        <taxon>Araneidae</taxon>
        <taxon>Araneus</taxon>
    </lineage>
</organism>
<proteinExistence type="predicted"/>
<dbReference type="AlphaFoldDB" id="A0A4Y2JNG5"/>
<gene>
    <name evidence="2" type="ORF">AVEN_52164_1</name>
</gene>
<evidence type="ECO:0000256" key="1">
    <source>
        <dbReference type="SAM" id="MobiDB-lite"/>
    </source>
</evidence>
<keyword evidence="3" id="KW-1185">Reference proteome</keyword>
<sequence>MSEGAATSGTFQAEFYKVSHLEELIFLKCGQNDVLVGLDYIREIQEKNGDIYNCKLCSCVPTTGILEHLFLKEHKSKYLEMMLTDGYSNAIKDINSSPVSESVKEELIDSECLELMMKFGRGRPVVVVPETLGVDDTRMDLSQFDEGGRTVPSTPIQVSPPDILQEGSQPIMPLFQPPGIFPDASPDTSPDASPDTSPDASPEDSPDEPTNGGYVRCYSCMESYHNLPDLKYIKQELKSVRDKLKHFRWALKFPCQLSNSEIRDEMDGFQTSMNGRKKFFGGLRIVRNLIKVIPLRNNMLLENTFVKGFWYSHRDEIN</sequence>
<protein>
    <submittedName>
        <fullName evidence="2">Uncharacterized protein</fullName>
    </submittedName>
</protein>
<feature type="compositionally biased region" description="Low complexity" evidence="1">
    <location>
        <begin position="182"/>
        <end position="200"/>
    </location>
</feature>